<gene>
    <name evidence="3" type="ORF">KIW84_010230</name>
</gene>
<feature type="transmembrane region" description="Helical" evidence="1">
    <location>
        <begin position="7"/>
        <end position="27"/>
    </location>
</feature>
<dbReference type="InterPro" id="IPR009810">
    <property type="entry name" value="Nodulin_late_dom"/>
</dbReference>
<dbReference type="Gramene" id="Psat01G0023000-T1">
    <property type="protein sequence ID" value="KAI5440668.1"/>
    <property type="gene ID" value="KIW84_010230"/>
</dbReference>
<comment type="caution">
    <text evidence="3">The sequence shown here is derived from an EMBL/GenBank/DDBJ whole genome shotgun (WGS) entry which is preliminary data.</text>
</comment>
<feature type="domain" description="Late nodulin" evidence="2">
    <location>
        <begin position="7"/>
        <end position="62"/>
    </location>
</feature>
<feature type="transmembrane region" description="Helical" evidence="1">
    <location>
        <begin position="70"/>
        <end position="91"/>
    </location>
</feature>
<proteinExistence type="predicted"/>
<keyword evidence="1" id="KW-0472">Membrane</keyword>
<dbReference type="GO" id="GO:0046872">
    <property type="term" value="F:metal ion binding"/>
    <property type="evidence" value="ECO:0007669"/>
    <property type="project" value="InterPro"/>
</dbReference>
<evidence type="ECO:0000313" key="4">
    <source>
        <dbReference type="Proteomes" id="UP001058974"/>
    </source>
</evidence>
<sequence length="148" mass="17759">MQMREHMAHIFKFVNVIIIFLFIFVVVTDGNVATDNIAIDGVIKCQSNRECRKAMPDCRRPKYPRYVIRLLLKFFRMGFNTLFFLIFYYFFRRNTCTIKNNTFSDNFRIRFIKGNMHRFFNDKPNESLTTIYQLQPITHSSEISDLSK</sequence>
<keyword evidence="1" id="KW-1133">Transmembrane helix</keyword>
<dbReference type="Pfam" id="PF07127">
    <property type="entry name" value="Nodulin_late"/>
    <property type="match status" value="1"/>
</dbReference>
<name>A0A9D4YJG8_PEA</name>
<evidence type="ECO:0000313" key="3">
    <source>
        <dbReference type="EMBL" id="KAI5440668.1"/>
    </source>
</evidence>
<organism evidence="3 4">
    <name type="scientific">Pisum sativum</name>
    <name type="common">Garden pea</name>
    <name type="synonym">Lathyrus oleraceus</name>
    <dbReference type="NCBI Taxonomy" id="3888"/>
    <lineage>
        <taxon>Eukaryota</taxon>
        <taxon>Viridiplantae</taxon>
        <taxon>Streptophyta</taxon>
        <taxon>Embryophyta</taxon>
        <taxon>Tracheophyta</taxon>
        <taxon>Spermatophyta</taxon>
        <taxon>Magnoliopsida</taxon>
        <taxon>eudicotyledons</taxon>
        <taxon>Gunneridae</taxon>
        <taxon>Pentapetalae</taxon>
        <taxon>rosids</taxon>
        <taxon>fabids</taxon>
        <taxon>Fabales</taxon>
        <taxon>Fabaceae</taxon>
        <taxon>Papilionoideae</taxon>
        <taxon>50 kb inversion clade</taxon>
        <taxon>NPAAA clade</taxon>
        <taxon>Hologalegina</taxon>
        <taxon>IRL clade</taxon>
        <taxon>Fabeae</taxon>
        <taxon>Lathyrus</taxon>
    </lineage>
</organism>
<dbReference type="Proteomes" id="UP001058974">
    <property type="component" value="Chromosome 1"/>
</dbReference>
<protein>
    <recommendedName>
        <fullName evidence="2">Late nodulin domain-containing protein</fullName>
    </recommendedName>
</protein>
<evidence type="ECO:0000259" key="2">
    <source>
        <dbReference type="Pfam" id="PF07127"/>
    </source>
</evidence>
<reference evidence="3 4" key="1">
    <citation type="journal article" date="2022" name="Nat. Genet.">
        <title>Improved pea reference genome and pan-genome highlight genomic features and evolutionary characteristics.</title>
        <authorList>
            <person name="Yang T."/>
            <person name="Liu R."/>
            <person name="Luo Y."/>
            <person name="Hu S."/>
            <person name="Wang D."/>
            <person name="Wang C."/>
            <person name="Pandey M.K."/>
            <person name="Ge S."/>
            <person name="Xu Q."/>
            <person name="Li N."/>
            <person name="Li G."/>
            <person name="Huang Y."/>
            <person name="Saxena R.K."/>
            <person name="Ji Y."/>
            <person name="Li M."/>
            <person name="Yan X."/>
            <person name="He Y."/>
            <person name="Liu Y."/>
            <person name="Wang X."/>
            <person name="Xiang C."/>
            <person name="Varshney R.K."/>
            <person name="Ding H."/>
            <person name="Gao S."/>
            <person name="Zong X."/>
        </authorList>
    </citation>
    <scope>NUCLEOTIDE SEQUENCE [LARGE SCALE GENOMIC DNA]</scope>
    <source>
        <strain evidence="3 4">cv. Zhongwan 6</strain>
    </source>
</reference>
<dbReference type="EMBL" id="JAMSHJ010000001">
    <property type="protein sequence ID" value="KAI5440668.1"/>
    <property type="molecule type" value="Genomic_DNA"/>
</dbReference>
<keyword evidence="4" id="KW-1185">Reference proteome</keyword>
<accession>A0A9D4YJG8</accession>
<dbReference type="AlphaFoldDB" id="A0A9D4YJG8"/>
<keyword evidence="1" id="KW-0812">Transmembrane</keyword>
<evidence type="ECO:0000256" key="1">
    <source>
        <dbReference type="SAM" id="Phobius"/>
    </source>
</evidence>